<feature type="transmembrane region" description="Helical" evidence="1">
    <location>
        <begin position="52"/>
        <end position="72"/>
    </location>
</feature>
<feature type="transmembrane region" description="Helical" evidence="1">
    <location>
        <begin position="21"/>
        <end position="40"/>
    </location>
</feature>
<dbReference type="EMBL" id="SDHX01000001">
    <property type="protein sequence ID" value="RXK54584.1"/>
    <property type="molecule type" value="Genomic_DNA"/>
</dbReference>
<feature type="transmembrane region" description="Helical" evidence="1">
    <location>
        <begin position="181"/>
        <end position="201"/>
    </location>
</feature>
<dbReference type="Proteomes" id="UP000290218">
    <property type="component" value="Unassembled WGS sequence"/>
</dbReference>
<proteinExistence type="predicted"/>
<protein>
    <recommendedName>
        <fullName evidence="4">DUF2306 domain-containing protein</fullName>
    </recommendedName>
</protein>
<accession>A0A4Q1C6T4</accession>
<gene>
    <name evidence="2" type="ORF">ESB00_01400</name>
</gene>
<dbReference type="RefSeq" id="WP_129045948.1">
    <property type="nucleotide sequence ID" value="NZ_SDHX01000001.1"/>
</dbReference>
<name>A0A4Q1C6T4_9BACT</name>
<comment type="caution">
    <text evidence="2">The sequence shown here is derived from an EMBL/GenBank/DDBJ whole genome shotgun (WGS) entry which is preliminary data.</text>
</comment>
<feature type="transmembrane region" description="Helical" evidence="1">
    <location>
        <begin position="151"/>
        <end position="169"/>
    </location>
</feature>
<evidence type="ECO:0000256" key="1">
    <source>
        <dbReference type="SAM" id="Phobius"/>
    </source>
</evidence>
<sequence length="247" mass="27656">MPPSSSDGSAVRPVFFARTAWIMLVMVLSAFPLSYFSPLVTGSRPFHLTHHIHAALYFAWIGLYAWQTHLVVTGRTGRHRELGLAGIAISALLLPLGVDTTLLAIQRRIEAGHAHPFDYAWYNLGDLASFTILMTASITAVTRHLPWHRRLTYGAAISLVGPAISRWYFGPWFVKVPEPGLFTEMAPNLTAQIFLIVLAIYDRRTLGRVHPATWWLIGTMVPLTVISPFVAYSEWWRSLAPLVLKVN</sequence>
<feature type="transmembrane region" description="Helical" evidence="1">
    <location>
        <begin position="120"/>
        <end position="139"/>
    </location>
</feature>
<keyword evidence="1" id="KW-1133">Transmembrane helix</keyword>
<organism evidence="2 3">
    <name type="scientific">Oleiharenicola lentus</name>
    <dbReference type="NCBI Taxonomy" id="2508720"/>
    <lineage>
        <taxon>Bacteria</taxon>
        <taxon>Pseudomonadati</taxon>
        <taxon>Verrucomicrobiota</taxon>
        <taxon>Opitutia</taxon>
        <taxon>Opitutales</taxon>
        <taxon>Opitutaceae</taxon>
        <taxon>Oleiharenicola</taxon>
    </lineage>
</organism>
<evidence type="ECO:0008006" key="4">
    <source>
        <dbReference type="Google" id="ProtNLM"/>
    </source>
</evidence>
<dbReference type="AlphaFoldDB" id="A0A4Q1C6T4"/>
<evidence type="ECO:0000313" key="2">
    <source>
        <dbReference type="EMBL" id="RXK54584.1"/>
    </source>
</evidence>
<feature type="transmembrane region" description="Helical" evidence="1">
    <location>
        <begin position="213"/>
        <end position="232"/>
    </location>
</feature>
<reference evidence="2 3" key="1">
    <citation type="submission" date="2019-01" db="EMBL/GenBank/DDBJ databases">
        <title>Lacunisphaera sp. strain TWA-58.</title>
        <authorList>
            <person name="Chen W.-M."/>
        </authorList>
    </citation>
    <scope>NUCLEOTIDE SEQUENCE [LARGE SCALE GENOMIC DNA]</scope>
    <source>
        <strain evidence="2 3">TWA-58</strain>
    </source>
</reference>
<evidence type="ECO:0000313" key="3">
    <source>
        <dbReference type="Proteomes" id="UP000290218"/>
    </source>
</evidence>
<feature type="transmembrane region" description="Helical" evidence="1">
    <location>
        <begin position="84"/>
        <end position="105"/>
    </location>
</feature>
<dbReference type="OrthoDB" id="648493at2"/>
<keyword evidence="3" id="KW-1185">Reference proteome</keyword>
<keyword evidence="1" id="KW-0472">Membrane</keyword>
<keyword evidence="1" id="KW-0812">Transmembrane</keyword>